<dbReference type="EMBL" id="LUGH01001016">
    <property type="protein sequence ID" value="OBZ81896.1"/>
    <property type="molecule type" value="Genomic_DNA"/>
</dbReference>
<evidence type="ECO:0000313" key="3">
    <source>
        <dbReference type="Proteomes" id="UP000093000"/>
    </source>
</evidence>
<evidence type="ECO:0000256" key="1">
    <source>
        <dbReference type="SAM" id="MobiDB-lite"/>
    </source>
</evidence>
<feature type="region of interest" description="Disordered" evidence="1">
    <location>
        <begin position="1"/>
        <end position="20"/>
    </location>
</feature>
<organism evidence="2 3">
    <name type="scientific">Choanephora cucurbitarum</name>
    <dbReference type="NCBI Taxonomy" id="101091"/>
    <lineage>
        <taxon>Eukaryota</taxon>
        <taxon>Fungi</taxon>
        <taxon>Fungi incertae sedis</taxon>
        <taxon>Mucoromycota</taxon>
        <taxon>Mucoromycotina</taxon>
        <taxon>Mucoromycetes</taxon>
        <taxon>Mucorales</taxon>
        <taxon>Mucorineae</taxon>
        <taxon>Choanephoraceae</taxon>
        <taxon>Choanephoroideae</taxon>
        <taxon>Choanephora</taxon>
    </lineage>
</organism>
<name>A0A1C7MZQ3_9FUNG</name>
<accession>A0A1C7MZQ3</accession>
<protein>
    <submittedName>
        <fullName evidence="2">Uncharacterized protein</fullName>
    </submittedName>
</protein>
<dbReference type="InParanoid" id="A0A1C7MZQ3"/>
<comment type="caution">
    <text evidence="2">The sequence shown here is derived from an EMBL/GenBank/DDBJ whole genome shotgun (WGS) entry which is preliminary data.</text>
</comment>
<keyword evidence="3" id="KW-1185">Reference proteome</keyword>
<sequence>MTESNKVPLSSIDYSSTNQRESNLDHVLTNPMSPVDTGRPAIESASVLGHEMITHNYHMSNMNNSYNHQQAGLVAVNMNEALYDCPQFYRNNSHNPSVHTANSLLDVPLTPLTRNINAPPRKLSSDLTYAHPDHTSSFGH</sequence>
<dbReference type="AlphaFoldDB" id="A0A1C7MZQ3"/>
<gene>
    <name evidence="2" type="ORF">A0J61_10055</name>
</gene>
<evidence type="ECO:0000313" key="2">
    <source>
        <dbReference type="EMBL" id="OBZ81896.1"/>
    </source>
</evidence>
<proteinExistence type="predicted"/>
<dbReference type="Proteomes" id="UP000093000">
    <property type="component" value="Unassembled WGS sequence"/>
</dbReference>
<feature type="region of interest" description="Disordered" evidence="1">
    <location>
        <begin position="116"/>
        <end position="140"/>
    </location>
</feature>
<reference evidence="2 3" key="1">
    <citation type="submission" date="2016-03" db="EMBL/GenBank/DDBJ databases">
        <title>Choanephora cucurbitarum.</title>
        <authorList>
            <person name="Min B."/>
            <person name="Park H."/>
            <person name="Park J.-H."/>
            <person name="Shin H.-D."/>
            <person name="Choi I.-G."/>
        </authorList>
    </citation>
    <scope>NUCLEOTIDE SEQUENCE [LARGE SCALE GENOMIC DNA]</scope>
    <source>
        <strain evidence="2 3">KUS-F28377</strain>
    </source>
</reference>